<gene>
    <name evidence="2" type="ORF">Cvel_11606</name>
</gene>
<dbReference type="Gene3D" id="3.30.70.270">
    <property type="match status" value="1"/>
</dbReference>
<dbReference type="VEuPathDB" id="CryptoDB:Cvel_11606"/>
<dbReference type="InterPro" id="IPR000477">
    <property type="entry name" value="RT_dom"/>
</dbReference>
<reference evidence="2" key="1">
    <citation type="submission" date="2014-11" db="EMBL/GenBank/DDBJ databases">
        <authorList>
            <person name="Otto D Thomas"/>
            <person name="Naeem Raeece"/>
        </authorList>
    </citation>
    <scope>NUCLEOTIDE SEQUENCE</scope>
</reference>
<dbReference type="InterPro" id="IPR043502">
    <property type="entry name" value="DNA/RNA_pol_sf"/>
</dbReference>
<sequence length="217" mass="24977">MDLRQEERANLLEEVSARWRGQLEAQLRTLNSSPPDTPPTEVRLGDLLLESIGYADDLVIFGHSPQDLQKRIDRLATYYDKWGLTVNLKKTKVMRLTGRGGVDKIRFKAVGLRPMREILSFRVGRYLRSLSLARLALPQALWAYYRREELRAWSGSAKKLVQPISPALSESEPDEVDFKTSDSKLRRGVRNREVNEWMGDWVNPVSITERRGGRQGR</sequence>
<dbReference type="Pfam" id="PF00078">
    <property type="entry name" value="RVT_1"/>
    <property type="match status" value="1"/>
</dbReference>
<dbReference type="InterPro" id="IPR043128">
    <property type="entry name" value="Rev_trsase/Diguanyl_cyclase"/>
</dbReference>
<dbReference type="SUPFAM" id="SSF56672">
    <property type="entry name" value="DNA/RNA polymerases"/>
    <property type="match status" value="1"/>
</dbReference>
<name>A0A0G4I795_9ALVE</name>
<dbReference type="PROSITE" id="PS50878">
    <property type="entry name" value="RT_POL"/>
    <property type="match status" value="1"/>
</dbReference>
<dbReference type="AlphaFoldDB" id="A0A0G4I795"/>
<dbReference type="EMBL" id="CDMZ01005428">
    <property type="protein sequence ID" value="CEM52920.1"/>
    <property type="molecule type" value="Genomic_DNA"/>
</dbReference>
<organism evidence="2">
    <name type="scientific">Chromera velia CCMP2878</name>
    <dbReference type="NCBI Taxonomy" id="1169474"/>
    <lineage>
        <taxon>Eukaryota</taxon>
        <taxon>Sar</taxon>
        <taxon>Alveolata</taxon>
        <taxon>Colpodellida</taxon>
        <taxon>Chromeraceae</taxon>
        <taxon>Chromera</taxon>
    </lineage>
</organism>
<proteinExistence type="predicted"/>
<feature type="domain" description="Reverse transcriptase" evidence="1">
    <location>
        <begin position="1"/>
        <end position="112"/>
    </location>
</feature>
<protein>
    <recommendedName>
        <fullName evidence="1">Reverse transcriptase domain-containing protein</fullName>
    </recommendedName>
</protein>
<accession>A0A0G4I795</accession>
<evidence type="ECO:0000313" key="2">
    <source>
        <dbReference type="EMBL" id="CEM52920.1"/>
    </source>
</evidence>
<evidence type="ECO:0000259" key="1">
    <source>
        <dbReference type="PROSITE" id="PS50878"/>
    </source>
</evidence>